<dbReference type="Gene3D" id="3.90.226.10">
    <property type="entry name" value="2-enoyl-CoA Hydratase, Chain A, domain 1"/>
    <property type="match status" value="1"/>
</dbReference>
<evidence type="ECO:0008006" key="2">
    <source>
        <dbReference type="Google" id="ProtNLM"/>
    </source>
</evidence>
<sequence length="79" mass="8362">RWIGRPGVAAECVAALDDLPPELSATASARAVAEAVDAGLTEGWQAALDCERRHLVHLRRTPEGAAAIHAFFERSAAKS</sequence>
<name>A0A3B1D6W8_9ZZZZ</name>
<gene>
    <name evidence="1" type="ORF">MNBD_PLANCTO03-422</name>
</gene>
<proteinExistence type="predicted"/>
<protein>
    <recommendedName>
        <fullName evidence="2">Enoyl-CoA hydratase</fullName>
    </recommendedName>
</protein>
<feature type="non-terminal residue" evidence="1">
    <location>
        <position position="1"/>
    </location>
</feature>
<dbReference type="AlphaFoldDB" id="A0A3B1D6W8"/>
<reference evidence="1" key="1">
    <citation type="submission" date="2018-06" db="EMBL/GenBank/DDBJ databases">
        <authorList>
            <person name="Zhirakovskaya E."/>
        </authorList>
    </citation>
    <scope>NUCLEOTIDE SEQUENCE</scope>
</reference>
<evidence type="ECO:0000313" key="1">
    <source>
        <dbReference type="EMBL" id="VAX38626.1"/>
    </source>
</evidence>
<dbReference type="EMBL" id="UOGK01000146">
    <property type="protein sequence ID" value="VAX38626.1"/>
    <property type="molecule type" value="Genomic_DNA"/>
</dbReference>
<accession>A0A3B1D6W8</accession>
<organism evidence="1">
    <name type="scientific">hydrothermal vent metagenome</name>
    <dbReference type="NCBI Taxonomy" id="652676"/>
    <lineage>
        <taxon>unclassified sequences</taxon>
        <taxon>metagenomes</taxon>
        <taxon>ecological metagenomes</taxon>
    </lineage>
</organism>